<evidence type="ECO:0000259" key="9">
    <source>
        <dbReference type="PROSITE" id="PS50112"/>
    </source>
</evidence>
<proteinExistence type="predicted"/>
<evidence type="ECO:0000256" key="1">
    <source>
        <dbReference type="ARBA" id="ARBA00000085"/>
    </source>
</evidence>
<dbReference type="FunFam" id="3.30.450.20:FF:000099">
    <property type="entry name" value="Sensory box sensor histidine kinase"/>
    <property type="match status" value="1"/>
</dbReference>
<dbReference type="SUPFAM" id="SSF47384">
    <property type="entry name" value="Homodimeric domain of signal transducing histidine kinase"/>
    <property type="match status" value="1"/>
</dbReference>
<dbReference type="Pfam" id="PF00512">
    <property type="entry name" value="HisKA"/>
    <property type="match status" value="1"/>
</dbReference>
<keyword evidence="5" id="KW-0418">Kinase</keyword>
<comment type="catalytic activity">
    <reaction evidence="1">
        <text>ATP + protein L-histidine = ADP + protein N-phospho-L-histidine.</text>
        <dbReference type="EC" id="2.7.13.3"/>
    </reaction>
</comment>
<dbReference type="PROSITE" id="PS50113">
    <property type="entry name" value="PAC"/>
    <property type="match status" value="1"/>
</dbReference>
<dbReference type="SMART" id="SM00387">
    <property type="entry name" value="HATPase_c"/>
    <property type="match status" value="1"/>
</dbReference>
<dbReference type="SUPFAM" id="SSF55785">
    <property type="entry name" value="PYP-like sensor domain (PAS domain)"/>
    <property type="match status" value="2"/>
</dbReference>
<dbReference type="NCBIfam" id="TIGR00229">
    <property type="entry name" value="sensory_box"/>
    <property type="match status" value="1"/>
</dbReference>
<dbReference type="Gene3D" id="3.30.565.10">
    <property type="entry name" value="Histidine kinase-like ATPase, C-terminal domain"/>
    <property type="match status" value="1"/>
</dbReference>
<dbReference type="InterPro" id="IPR004358">
    <property type="entry name" value="Sig_transdc_His_kin-like_C"/>
</dbReference>
<dbReference type="SMART" id="SM00086">
    <property type="entry name" value="PAC"/>
    <property type="match status" value="1"/>
</dbReference>
<dbReference type="PROSITE" id="PS50112">
    <property type="entry name" value="PAS"/>
    <property type="match status" value="1"/>
</dbReference>
<dbReference type="Pfam" id="PF08447">
    <property type="entry name" value="PAS_3"/>
    <property type="match status" value="1"/>
</dbReference>
<dbReference type="InterPro" id="IPR035965">
    <property type="entry name" value="PAS-like_dom_sf"/>
</dbReference>
<evidence type="ECO:0000256" key="4">
    <source>
        <dbReference type="ARBA" id="ARBA00022679"/>
    </source>
</evidence>
<dbReference type="EC" id="2.7.13.3" evidence="2"/>
<dbReference type="InterPro" id="IPR001610">
    <property type="entry name" value="PAC"/>
</dbReference>
<dbReference type="InterPro" id="IPR000014">
    <property type="entry name" value="PAS"/>
</dbReference>
<dbReference type="SUPFAM" id="SSF55874">
    <property type="entry name" value="ATPase domain of HSP90 chaperone/DNA topoisomerase II/histidine kinase"/>
    <property type="match status" value="1"/>
</dbReference>
<evidence type="ECO:0000256" key="2">
    <source>
        <dbReference type="ARBA" id="ARBA00012438"/>
    </source>
</evidence>
<dbReference type="SMART" id="SM00091">
    <property type="entry name" value="PAS"/>
    <property type="match status" value="1"/>
</dbReference>
<dbReference type="InterPro" id="IPR036097">
    <property type="entry name" value="HisK_dim/P_sf"/>
</dbReference>
<evidence type="ECO:0000259" key="10">
    <source>
        <dbReference type="PROSITE" id="PS50113"/>
    </source>
</evidence>
<dbReference type="InterPro" id="IPR003594">
    <property type="entry name" value="HATPase_dom"/>
</dbReference>
<evidence type="ECO:0000256" key="6">
    <source>
        <dbReference type="PROSITE-ProRule" id="PRU00169"/>
    </source>
</evidence>
<feature type="domain" description="Response regulatory" evidence="8">
    <location>
        <begin position="534"/>
        <end position="654"/>
    </location>
</feature>
<gene>
    <name evidence="11" type="ORF">NT6N_18370</name>
</gene>
<dbReference type="InterPro" id="IPR013656">
    <property type="entry name" value="PAS_4"/>
</dbReference>
<evidence type="ECO:0000256" key="5">
    <source>
        <dbReference type="ARBA" id="ARBA00022777"/>
    </source>
</evidence>
<keyword evidence="3 6" id="KW-0597">Phosphoprotein</keyword>
<dbReference type="EMBL" id="AP026866">
    <property type="protein sequence ID" value="BDS06797.1"/>
    <property type="molecule type" value="Genomic_DNA"/>
</dbReference>
<organism evidence="11">
    <name type="scientific">Oceaniferula spumae</name>
    <dbReference type="NCBI Taxonomy" id="2979115"/>
    <lineage>
        <taxon>Bacteria</taxon>
        <taxon>Pseudomonadati</taxon>
        <taxon>Verrucomicrobiota</taxon>
        <taxon>Verrucomicrobiia</taxon>
        <taxon>Verrucomicrobiales</taxon>
        <taxon>Verrucomicrobiaceae</taxon>
        <taxon>Oceaniferula</taxon>
    </lineage>
</organism>
<dbReference type="InterPro" id="IPR000700">
    <property type="entry name" value="PAS-assoc_C"/>
</dbReference>
<dbReference type="SMART" id="SM00448">
    <property type="entry name" value="REC"/>
    <property type="match status" value="1"/>
</dbReference>
<name>A0AAT9FLI5_9BACT</name>
<evidence type="ECO:0000313" key="11">
    <source>
        <dbReference type="EMBL" id="BDS06797.1"/>
    </source>
</evidence>
<feature type="modified residue" description="4-aspartylphosphate" evidence="6">
    <location>
        <position position="583"/>
    </location>
</feature>
<dbReference type="KEGG" id="osu:NT6N_18370"/>
<dbReference type="Pfam" id="PF08448">
    <property type="entry name" value="PAS_4"/>
    <property type="match status" value="1"/>
</dbReference>
<dbReference type="InterPro" id="IPR036890">
    <property type="entry name" value="HATPase_C_sf"/>
</dbReference>
<evidence type="ECO:0000256" key="3">
    <source>
        <dbReference type="ARBA" id="ARBA00022553"/>
    </source>
</evidence>
<dbReference type="CDD" id="cd00130">
    <property type="entry name" value="PAS"/>
    <property type="match status" value="1"/>
</dbReference>
<dbReference type="Gene3D" id="3.30.450.20">
    <property type="entry name" value="PAS domain"/>
    <property type="match status" value="2"/>
</dbReference>
<evidence type="ECO:0000259" key="8">
    <source>
        <dbReference type="PROSITE" id="PS50110"/>
    </source>
</evidence>
<dbReference type="Gene3D" id="3.40.50.2300">
    <property type="match status" value="1"/>
</dbReference>
<keyword evidence="4" id="KW-0808">Transferase</keyword>
<dbReference type="PANTHER" id="PTHR43547:SF2">
    <property type="entry name" value="HYBRID SIGNAL TRANSDUCTION HISTIDINE KINASE C"/>
    <property type="match status" value="1"/>
</dbReference>
<dbReference type="Pfam" id="PF00072">
    <property type="entry name" value="Response_reg"/>
    <property type="match status" value="1"/>
</dbReference>
<dbReference type="PROSITE" id="PS50109">
    <property type="entry name" value="HIS_KIN"/>
    <property type="match status" value="1"/>
</dbReference>
<sequence>MGIRQPIDKLCQYTIMENPASTQSEANALDSLLTFAPIGLAFFDTHFRYTRVNEYLAHLNNLPAEEHVEMLVKDLHPRSATLFEQSIRQVFAEGRPLPVTKQKIDLAEEPQDKSVSISFFPVTDEFDNVTEVGAVVFIHEVNESDDKLLPPHELKFRHLAETLPQIVWTSDPDGTVDYVSPHWTTYSGLDIEDPDFLNIDAAIHPEDIKLTRKAWKRSVDTGEIYDHTYRLLSQSGEYRHHAARAVPVRDQNGVISRWYGTSTDIESHKKTENSLKEATQAKDKFIAMLGHELRNPLAAITSHYEIMGHPHASKEEHASAYQQLGKQIEHLARLVDDTLDIARLTKGKMRIETELTEINQLVENALTSHKSGAEEKKIELSYQPYHKEQWVVADPIRITQCVTNLLNNAIKFTPIGGAIRVSVTPDKKNPRNTCMVVSDNGLGMSKPEIEKLFEPFAQSKNADRTSRDGLGLGLAIIRQLMELHGGKVVAFSEGKGKGTEITLSLPLSDAAQERTLESEDENSTCDDGTSLSSKILVIEDDENVAEALKLLLELDGHEVAHTVAAEDGLELIHSFVPEIVLCDLTLQGELSGWDFAQSVRNLPENNQVRYTYLVALSGHSSPRQSEKSLKAGFNEHLCKPSTPAQLRGCIIRGKKESSPNGNDS</sequence>
<dbReference type="SMART" id="SM00388">
    <property type="entry name" value="HisKA"/>
    <property type="match status" value="1"/>
</dbReference>
<evidence type="ECO:0000259" key="7">
    <source>
        <dbReference type="PROSITE" id="PS50109"/>
    </source>
</evidence>
<dbReference type="GO" id="GO:0000155">
    <property type="term" value="F:phosphorelay sensor kinase activity"/>
    <property type="evidence" value="ECO:0007669"/>
    <property type="project" value="InterPro"/>
</dbReference>
<dbReference type="PRINTS" id="PR00344">
    <property type="entry name" value="BCTRLSENSOR"/>
</dbReference>
<feature type="domain" description="PAS" evidence="9">
    <location>
        <begin position="152"/>
        <end position="222"/>
    </location>
</feature>
<dbReference type="FunFam" id="3.30.565.10:FF:000006">
    <property type="entry name" value="Sensor histidine kinase WalK"/>
    <property type="match status" value="1"/>
</dbReference>
<feature type="domain" description="Histidine kinase" evidence="7">
    <location>
        <begin position="288"/>
        <end position="509"/>
    </location>
</feature>
<dbReference type="InterPro" id="IPR005467">
    <property type="entry name" value="His_kinase_dom"/>
</dbReference>
<dbReference type="Pfam" id="PF02518">
    <property type="entry name" value="HATPase_c"/>
    <property type="match status" value="1"/>
</dbReference>
<feature type="domain" description="PAC" evidence="10">
    <location>
        <begin position="225"/>
        <end position="277"/>
    </location>
</feature>
<dbReference type="AlphaFoldDB" id="A0AAT9FLI5"/>
<dbReference type="CDD" id="cd00075">
    <property type="entry name" value="HATPase"/>
    <property type="match status" value="1"/>
</dbReference>
<dbReference type="InterPro" id="IPR013655">
    <property type="entry name" value="PAS_fold_3"/>
</dbReference>
<dbReference type="PANTHER" id="PTHR43547">
    <property type="entry name" value="TWO-COMPONENT HISTIDINE KINASE"/>
    <property type="match status" value="1"/>
</dbReference>
<dbReference type="InterPro" id="IPR003661">
    <property type="entry name" value="HisK_dim/P_dom"/>
</dbReference>
<reference evidence="11" key="1">
    <citation type="submission" date="2024-07" db="EMBL/GenBank/DDBJ databases">
        <title>Complete genome sequence of Verrucomicrobiaceae bacterium NT6N.</title>
        <authorList>
            <person name="Huang C."/>
            <person name="Takami H."/>
            <person name="Hamasaki K."/>
        </authorList>
    </citation>
    <scope>NUCLEOTIDE SEQUENCE</scope>
    <source>
        <strain evidence="11">NT6N</strain>
    </source>
</reference>
<accession>A0AAT9FLI5</accession>
<dbReference type="SUPFAM" id="SSF52172">
    <property type="entry name" value="CheY-like"/>
    <property type="match status" value="1"/>
</dbReference>
<dbReference type="InterPro" id="IPR001789">
    <property type="entry name" value="Sig_transdc_resp-reg_receiver"/>
</dbReference>
<dbReference type="InterPro" id="IPR011006">
    <property type="entry name" value="CheY-like_superfamily"/>
</dbReference>
<dbReference type="PROSITE" id="PS50110">
    <property type="entry name" value="RESPONSE_REGULATORY"/>
    <property type="match status" value="1"/>
</dbReference>
<protein>
    <recommendedName>
        <fullName evidence="2">histidine kinase</fullName>
        <ecNumber evidence="2">2.7.13.3</ecNumber>
    </recommendedName>
</protein>
<dbReference type="Gene3D" id="1.10.287.130">
    <property type="match status" value="1"/>
</dbReference>
<dbReference type="CDD" id="cd00082">
    <property type="entry name" value="HisKA"/>
    <property type="match status" value="1"/>
</dbReference>